<dbReference type="SUPFAM" id="SSF51445">
    <property type="entry name" value="(Trans)glycosidases"/>
    <property type="match status" value="1"/>
</dbReference>
<dbReference type="InterPro" id="IPR048395">
    <property type="entry name" value="Glyco_hydro_31_C"/>
</dbReference>
<accession>A0A2N3LLD9</accession>
<dbReference type="Gene3D" id="2.60.40.1760">
    <property type="entry name" value="glycosyl hydrolase (family 31)"/>
    <property type="match status" value="1"/>
</dbReference>
<name>A0A2N3LLD9_9BACI</name>
<dbReference type="InterPro" id="IPR030458">
    <property type="entry name" value="Glyco_hydro_31_AS"/>
</dbReference>
<dbReference type="InterPro" id="IPR011013">
    <property type="entry name" value="Gal_mutarotase_sf_dom"/>
</dbReference>
<proteinExistence type="inferred from homology"/>
<evidence type="ECO:0000259" key="8">
    <source>
        <dbReference type="Pfam" id="PF21365"/>
    </source>
</evidence>
<dbReference type="PANTHER" id="PTHR22762:SF166">
    <property type="entry name" value="ALPHA-GLUCOSIDASE"/>
    <property type="match status" value="1"/>
</dbReference>
<reference evidence="9 10" key="1">
    <citation type="submission" date="2017-11" db="EMBL/GenBank/DDBJ databases">
        <title>Bacillus camelliae sp. nov., isolated from pu'er tea.</title>
        <authorList>
            <person name="Niu L."/>
        </authorList>
    </citation>
    <scope>NUCLEOTIDE SEQUENCE [LARGE SCALE GENOMIC DNA]</scope>
    <source>
        <strain evidence="9 10">7578-1</strain>
    </source>
</reference>
<evidence type="ECO:0000256" key="4">
    <source>
        <dbReference type="RuleBase" id="RU361185"/>
    </source>
</evidence>
<dbReference type="InterPro" id="IPR000322">
    <property type="entry name" value="Glyco_hydro_31_TIM"/>
</dbReference>
<evidence type="ECO:0000256" key="3">
    <source>
        <dbReference type="ARBA" id="ARBA00023295"/>
    </source>
</evidence>
<evidence type="ECO:0000259" key="7">
    <source>
        <dbReference type="Pfam" id="PF17137"/>
    </source>
</evidence>
<comment type="caution">
    <text evidence="9">The sequence shown here is derived from an EMBL/GenBank/DDBJ whole genome shotgun (WGS) entry which is preliminary data.</text>
</comment>
<protein>
    <submittedName>
        <fullName evidence="9">Alpha-glucosidase</fullName>
    </submittedName>
</protein>
<feature type="domain" description="Glycoside hydrolase family 31 N-terminal" evidence="6">
    <location>
        <begin position="46"/>
        <end position="212"/>
    </location>
</feature>
<feature type="domain" description="Glycosyl hydrolase family 31 C-terminal" evidence="8">
    <location>
        <begin position="587"/>
        <end position="673"/>
    </location>
</feature>
<dbReference type="Pfam" id="PF01055">
    <property type="entry name" value="Glyco_hydro_31_2nd"/>
    <property type="match status" value="1"/>
</dbReference>
<keyword evidence="10" id="KW-1185">Reference proteome</keyword>
<dbReference type="SUPFAM" id="SSF74650">
    <property type="entry name" value="Galactose mutarotase-like"/>
    <property type="match status" value="1"/>
</dbReference>
<evidence type="ECO:0000313" key="9">
    <source>
        <dbReference type="EMBL" id="PKR85448.1"/>
    </source>
</evidence>
<dbReference type="GO" id="GO:0030246">
    <property type="term" value="F:carbohydrate binding"/>
    <property type="evidence" value="ECO:0007669"/>
    <property type="project" value="InterPro"/>
</dbReference>
<dbReference type="GO" id="GO:0005975">
    <property type="term" value="P:carbohydrate metabolic process"/>
    <property type="evidence" value="ECO:0007669"/>
    <property type="project" value="InterPro"/>
</dbReference>
<evidence type="ECO:0000313" key="10">
    <source>
        <dbReference type="Proteomes" id="UP000233440"/>
    </source>
</evidence>
<evidence type="ECO:0000256" key="2">
    <source>
        <dbReference type="ARBA" id="ARBA00022801"/>
    </source>
</evidence>
<organism evidence="9 10">
    <name type="scientific">Heyndrickxia camelliae</name>
    <dbReference type="NCBI Taxonomy" id="1707093"/>
    <lineage>
        <taxon>Bacteria</taxon>
        <taxon>Bacillati</taxon>
        <taxon>Bacillota</taxon>
        <taxon>Bacilli</taxon>
        <taxon>Bacillales</taxon>
        <taxon>Bacillaceae</taxon>
        <taxon>Heyndrickxia</taxon>
    </lineage>
</organism>
<feature type="domain" description="DUF5110" evidence="7">
    <location>
        <begin position="688"/>
        <end position="758"/>
    </location>
</feature>
<dbReference type="GO" id="GO:0004553">
    <property type="term" value="F:hydrolase activity, hydrolyzing O-glycosyl compounds"/>
    <property type="evidence" value="ECO:0007669"/>
    <property type="project" value="InterPro"/>
</dbReference>
<dbReference type="InterPro" id="IPR017853">
    <property type="entry name" value="GH"/>
</dbReference>
<dbReference type="AlphaFoldDB" id="A0A2N3LLD9"/>
<dbReference type="CDD" id="cd14752">
    <property type="entry name" value="GH31_N"/>
    <property type="match status" value="1"/>
</dbReference>
<dbReference type="Pfam" id="PF21365">
    <property type="entry name" value="Glyco_hydro_31_3rd"/>
    <property type="match status" value="1"/>
</dbReference>
<dbReference type="Gene3D" id="2.60.40.1180">
    <property type="entry name" value="Golgi alpha-mannosidase II"/>
    <property type="match status" value="2"/>
</dbReference>
<dbReference type="Pfam" id="PF13802">
    <property type="entry name" value="Gal_mutarotas_2"/>
    <property type="match status" value="1"/>
</dbReference>
<dbReference type="PROSITE" id="PS00129">
    <property type="entry name" value="GLYCOSYL_HYDROL_F31_1"/>
    <property type="match status" value="1"/>
</dbReference>
<keyword evidence="2 4" id="KW-0378">Hydrolase</keyword>
<dbReference type="InterPro" id="IPR013780">
    <property type="entry name" value="Glyco_hydro_b"/>
</dbReference>
<dbReference type="Pfam" id="PF17137">
    <property type="entry name" value="DUF5110"/>
    <property type="match status" value="1"/>
</dbReference>
<evidence type="ECO:0000259" key="5">
    <source>
        <dbReference type="Pfam" id="PF01055"/>
    </source>
</evidence>
<sequence length="789" mass="91206">MQDTSFAIHPGNKKQLKDTPYQDIGDFRGFKQNGSLIQIQCEQGYVNIIFYQDSIVRIVMNPFQSPIMESSFAVITEPREVSYTLKETHDQLIISNSELELVIQKFPLRINVHSADGRVLVGESERGLGFNEKKEVICYKDMHEKDHFYGFGEKTSFLDKRGEKMTMWNSDVYAPHNPEIDALYESIPYFMTLRNGKAHGIFFDNTYKTVFDMKSEQDTYSFWAEGGQIDYFVLAGPSPKDVLEQYTSLTGRMPLPPKWSLGYHQSRYSYETEQEVRELARNFIEKGIPVDAIYLDIHYMDGYRVFSFDKERFPNPKQLIADLKNAGIQVVPIVDPGVKEDPEYHAYQQGIYENHFCKYMDGTIYYGDVWPGNSAFPDFTNADTREWWGELHRFYTELGIEGIWNDMNEPAVFNETKTMDVKVMHGNNGNPKTHKELHNVYGLLMGEATYHALKKQNNGNRPFLLTRAGYAGVQRYGAVWTGDNRSFWEHLAMAVPMCMNLGISGVAFTGPDVGGFAHDATGELLARWTQLGAFTPYFRNHSGLDTVRQEPWAFGEEIGNVVKKYIQLRYKWLPYLYTLFYKASKTGIPVMRPLLMEYPNDENTFNLSDQFLIGENVMIAPILKPTTYHRVVYLPAGNWYDYWTNKCYEGNTYMMVEASLDTLPIFIKEGTILSLGKDIKNTSETLEEMEIHLYKSDEGTSLFQLYEDDGRTFEYENGAYLLKEFRCHFQNKMITINMEDLHSGYLSSWRRLVFHLHGLTEKMELKFNGETVEMDLDEQKGTASFQVSI</sequence>
<comment type="similarity">
    <text evidence="1 4">Belongs to the glycosyl hydrolase 31 family.</text>
</comment>
<dbReference type="SUPFAM" id="SSF51011">
    <property type="entry name" value="Glycosyl hydrolase domain"/>
    <property type="match status" value="1"/>
</dbReference>
<dbReference type="CDD" id="cd06604">
    <property type="entry name" value="GH31_glucosidase_II_MalA"/>
    <property type="match status" value="1"/>
</dbReference>
<evidence type="ECO:0000259" key="6">
    <source>
        <dbReference type="Pfam" id="PF13802"/>
    </source>
</evidence>
<keyword evidence="3 4" id="KW-0326">Glycosidase</keyword>
<dbReference type="EMBL" id="PIQO01000005">
    <property type="protein sequence ID" value="PKR85448.1"/>
    <property type="molecule type" value="Genomic_DNA"/>
</dbReference>
<dbReference type="InterPro" id="IPR025887">
    <property type="entry name" value="Glyco_hydro_31_N_dom"/>
</dbReference>
<feature type="domain" description="Glycoside hydrolase family 31 TIM barrel" evidence="5">
    <location>
        <begin position="254"/>
        <end position="579"/>
    </location>
</feature>
<dbReference type="PANTHER" id="PTHR22762">
    <property type="entry name" value="ALPHA-GLUCOSIDASE"/>
    <property type="match status" value="1"/>
</dbReference>
<dbReference type="OrthoDB" id="176168at2"/>
<dbReference type="InterPro" id="IPR033403">
    <property type="entry name" value="DUF5110"/>
</dbReference>
<dbReference type="Gene3D" id="3.20.20.80">
    <property type="entry name" value="Glycosidases"/>
    <property type="match status" value="2"/>
</dbReference>
<dbReference type="RefSeq" id="WP_101354003.1">
    <property type="nucleotide sequence ID" value="NZ_PIQO01000005.1"/>
</dbReference>
<gene>
    <name evidence="9" type="ORF">CWO92_09710</name>
</gene>
<dbReference type="Proteomes" id="UP000233440">
    <property type="component" value="Unassembled WGS sequence"/>
</dbReference>
<evidence type="ECO:0000256" key="1">
    <source>
        <dbReference type="ARBA" id="ARBA00007806"/>
    </source>
</evidence>